<evidence type="ECO:0008006" key="3">
    <source>
        <dbReference type="Google" id="ProtNLM"/>
    </source>
</evidence>
<reference evidence="2" key="1">
    <citation type="submission" date="2020-09" db="EMBL/GenBank/DDBJ databases">
        <title>Sphingomonas sp., a new species isolated from pork steak.</title>
        <authorList>
            <person name="Heidler von Heilborn D."/>
        </authorList>
    </citation>
    <scope>NUCLEOTIDE SEQUENCE [LARGE SCALE GENOMIC DNA]</scope>
</reference>
<dbReference type="RefSeq" id="WP_202094847.1">
    <property type="nucleotide sequence ID" value="NZ_CP061035.1"/>
</dbReference>
<sequence length="81" mass="8881">MTDLSSDLLFGANSIATFVGVEPRKIYNWMDRRKAGKSAPPVFDAGGEVCARRSELSTWFTGFRDLSSPDTQSESHGPPET</sequence>
<keyword evidence="2" id="KW-1185">Reference proteome</keyword>
<protein>
    <recommendedName>
        <fullName evidence="3">Helix-turn-helix domain-containing protein</fullName>
    </recommendedName>
</protein>
<accession>A0A974NW23</accession>
<gene>
    <name evidence="1" type="ORF">H5J25_04035</name>
</gene>
<proteinExistence type="predicted"/>
<dbReference type="EMBL" id="CP061035">
    <property type="protein sequence ID" value="QQV77928.1"/>
    <property type="molecule type" value="Genomic_DNA"/>
</dbReference>
<dbReference type="Proteomes" id="UP000595894">
    <property type="component" value="Chromosome"/>
</dbReference>
<evidence type="ECO:0000313" key="2">
    <source>
        <dbReference type="Proteomes" id="UP000595894"/>
    </source>
</evidence>
<evidence type="ECO:0000313" key="1">
    <source>
        <dbReference type="EMBL" id="QQV77928.1"/>
    </source>
</evidence>
<dbReference type="KEGG" id="sari:H5J25_04035"/>
<name>A0A974NW23_9SPHN</name>
<dbReference type="AlphaFoldDB" id="A0A974NW23"/>
<organism evidence="1 2">
    <name type="scientific">Sphingomonas aliaeris</name>
    <dbReference type="NCBI Taxonomy" id="2759526"/>
    <lineage>
        <taxon>Bacteria</taxon>
        <taxon>Pseudomonadati</taxon>
        <taxon>Pseudomonadota</taxon>
        <taxon>Alphaproteobacteria</taxon>
        <taxon>Sphingomonadales</taxon>
        <taxon>Sphingomonadaceae</taxon>
        <taxon>Sphingomonas</taxon>
    </lineage>
</organism>